<dbReference type="KEGG" id="hazt:108666380"/>
<feature type="region of interest" description="Disordered" evidence="1">
    <location>
        <begin position="543"/>
        <end position="567"/>
    </location>
</feature>
<proteinExistence type="predicted"/>
<feature type="compositionally biased region" description="Acidic residues" evidence="1">
    <location>
        <begin position="448"/>
        <end position="461"/>
    </location>
</feature>
<feature type="region of interest" description="Disordered" evidence="1">
    <location>
        <begin position="675"/>
        <end position="694"/>
    </location>
</feature>
<evidence type="ECO:0000313" key="3">
    <source>
        <dbReference type="RefSeq" id="XP_018008733.1"/>
    </source>
</evidence>
<keyword evidence="2" id="KW-1185">Reference proteome</keyword>
<dbReference type="Proteomes" id="UP000694843">
    <property type="component" value="Unplaced"/>
</dbReference>
<feature type="compositionally biased region" description="Polar residues" evidence="1">
    <location>
        <begin position="229"/>
        <end position="251"/>
    </location>
</feature>
<dbReference type="GeneID" id="108666380"/>
<gene>
    <name evidence="3 4" type="primary">LOC108666380</name>
</gene>
<organism evidence="2 4">
    <name type="scientific">Hyalella azteca</name>
    <name type="common">Amphipod</name>
    <dbReference type="NCBI Taxonomy" id="294128"/>
    <lineage>
        <taxon>Eukaryota</taxon>
        <taxon>Metazoa</taxon>
        <taxon>Ecdysozoa</taxon>
        <taxon>Arthropoda</taxon>
        <taxon>Crustacea</taxon>
        <taxon>Multicrustacea</taxon>
        <taxon>Malacostraca</taxon>
        <taxon>Eumalacostraca</taxon>
        <taxon>Peracarida</taxon>
        <taxon>Amphipoda</taxon>
        <taxon>Senticaudata</taxon>
        <taxon>Talitrida</taxon>
        <taxon>Talitroidea</taxon>
        <taxon>Hyalellidae</taxon>
        <taxon>Hyalella</taxon>
    </lineage>
</organism>
<sequence length="863" mass="95624">MASVTAQPKVKRRLNSSTDESLSTASAEQSSQASLLKCSCCSRVIIKQEGQPRKWEGPAKKVKLEFPVEVKQETTSAPSQDCLRDIKREPNSNQTVNANDDGGINSEEKEVKTNKLYVNNVPNNAGARMHQKPFHNTNSNNRWRKRRHWQERTNNQGPFQHQYKRPCSMNYQHHWTAWRRHHEHTNYNSRYSWHNRSNYINNDNRQYNSNKRPLLPLPNLHPSNQSNSGYSYGPNSVGSSKVPTSTPIKPKLNESTSYQVAHPQQLHVANKSTSGNQISSIKMNVSTSENPNATCQEGTGVDGVEDEGCLNVASNEQISQAKDNQLGSEKAAEDSVIPVNVFCFSCLHPTTKTGAGDMLNVSSSSEIEIMYNSCDIQICSEEDRILSRPASNKAVPQLINLDDSVDCTLRGEAPEMNLSVDGKKELDSMRSSPCQNAVAGDAANSENGEQDIDENEGWELSDVGEDIELIYSDESGDEGHLKASTRVSANKCGDHATSEITIDAQFLNPEGSTTPGEVPKVIEANMSSQVNSALIEVEINTPSVGSESYEQSKASFSPSKSNDENSVLSPEISILREHKRASINLEDPEADEIISLDVPVDEELEELDEVSILPSPSQRSKLKTPDTTPTRLLKFAEPKIFVRSPALVASMKQTITLLDNEELLDEVSLVESSEINRTSERVSNSPRNSDQTTQLTADVDNNIVNNVTTVDNLQVNESAIPDPSPGELLENNDCLILEVDVSNAKTETSANQTASEYKTENYKNTGLKLEFTNRERELFENISENISKLYKWDNELEQSHTGDVKLDFKTETKSPVRLANLLEKFVVDRQKSVERTSLVRGQLSDASPGTSGSAYNEDIVCLD</sequence>
<feature type="compositionally biased region" description="Low complexity" evidence="1">
    <location>
        <begin position="208"/>
        <end position="228"/>
    </location>
</feature>
<evidence type="ECO:0000313" key="4">
    <source>
        <dbReference type="RefSeq" id="XP_018008734.1"/>
    </source>
</evidence>
<evidence type="ECO:0000256" key="1">
    <source>
        <dbReference type="SAM" id="MobiDB-lite"/>
    </source>
</evidence>
<accession>A0A8B7N635</accession>
<reference evidence="3 4" key="1">
    <citation type="submission" date="2025-04" db="UniProtKB">
        <authorList>
            <consortium name="RefSeq"/>
        </authorList>
    </citation>
    <scope>IDENTIFICATION</scope>
    <source>
        <tissue evidence="3 4">Whole organism</tissue>
    </source>
</reference>
<feature type="region of interest" description="Disordered" evidence="1">
    <location>
        <begin position="424"/>
        <end position="461"/>
    </location>
</feature>
<name>A0A8B7N635_HYAAZ</name>
<dbReference type="RefSeq" id="XP_018008733.1">
    <property type="nucleotide sequence ID" value="XM_018153244.2"/>
</dbReference>
<feature type="compositionally biased region" description="Low complexity" evidence="1">
    <location>
        <begin position="20"/>
        <end position="34"/>
    </location>
</feature>
<feature type="region of interest" description="Disordered" evidence="1">
    <location>
        <begin position="202"/>
        <end position="251"/>
    </location>
</feature>
<dbReference type="AlphaFoldDB" id="A0A8B7N635"/>
<evidence type="ECO:0000313" key="2">
    <source>
        <dbReference type="Proteomes" id="UP000694843"/>
    </source>
</evidence>
<dbReference type="RefSeq" id="XP_018008734.1">
    <property type="nucleotide sequence ID" value="XM_018153245.2"/>
</dbReference>
<protein>
    <submittedName>
        <fullName evidence="3 4">Uncharacterized protein LOC108666380</fullName>
    </submittedName>
</protein>
<feature type="region of interest" description="Disordered" evidence="1">
    <location>
        <begin position="1"/>
        <end position="34"/>
    </location>
</feature>
<feature type="compositionally biased region" description="Polar residues" evidence="1">
    <location>
        <begin position="681"/>
        <end position="694"/>
    </location>
</feature>